<feature type="transmembrane region" description="Helical" evidence="6">
    <location>
        <begin position="19"/>
        <end position="36"/>
    </location>
</feature>
<feature type="domain" description="Major facilitator superfamily (MFS) profile" evidence="7">
    <location>
        <begin position="23"/>
        <end position="429"/>
    </location>
</feature>
<evidence type="ECO:0000256" key="6">
    <source>
        <dbReference type="SAM" id="Phobius"/>
    </source>
</evidence>
<sequence>MKADEGMVAEIERRIVSKVNWRVMLIFMLGYLISFVDRANLGVLAGPISKDLHLSAASFGLAAGVFYIGYLLFAIPSNMAIVRFGGRFWMGCIMAGWGLVCFGLAAARSETWLLACRILLGVTEAGFYPGAMFLMTLWYPPRALAKAYATYTAFTPLALVFGALATSALLSLHGFGPIADWRLVFVLEGIPAFLLGIYTWLSLPSRPKDAKWLSAEEKAYLASQIPEVARGQRGDATRALVKTLKDPFSWLFALLYFLMLLGYWGLIYFMPRILQSRFHTDPVHAGFISTLPWLFACVLIYAMGKSSAMTGERRWHMAIGLILSGAGLYLAASTDSSVLTLLGLCLGAGGAPAAAAFFWTMPATVFAGATVAIAMAMVNSVGNLSGFAGPWVIGVLTDLSGDSRLALYVLACMCILAAALAFTMASIVQRRGASWGVTADKSLSGATGH</sequence>
<dbReference type="FunFam" id="1.20.1250.20:FF:000018">
    <property type="entry name" value="MFS transporter permease"/>
    <property type="match status" value="1"/>
</dbReference>
<evidence type="ECO:0000256" key="3">
    <source>
        <dbReference type="ARBA" id="ARBA00022692"/>
    </source>
</evidence>
<dbReference type="EMBL" id="CP000270">
    <property type="protein sequence ID" value="ABE29391.1"/>
    <property type="molecule type" value="Genomic_DNA"/>
</dbReference>
<dbReference type="InterPro" id="IPR011701">
    <property type="entry name" value="MFS"/>
</dbReference>
<dbReference type="STRING" id="266265.Bxe_A3598"/>
<gene>
    <name evidence="8" type="ORF">Bxe_A3598</name>
</gene>
<dbReference type="PANTHER" id="PTHR43791">
    <property type="entry name" value="PERMEASE-RELATED"/>
    <property type="match status" value="1"/>
</dbReference>
<keyword evidence="5 6" id="KW-0472">Membrane</keyword>
<dbReference type="InterPro" id="IPR020846">
    <property type="entry name" value="MFS_dom"/>
</dbReference>
<feature type="transmembrane region" description="Helical" evidence="6">
    <location>
        <begin position="112"/>
        <end position="139"/>
    </location>
</feature>
<evidence type="ECO:0000256" key="5">
    <source>
        <dbReference type="ARBA" id="ARBA00023136"/>
    </source>
</evidence>
<evidence type="ECO:0000256" key="4">
    <source>
        <dbReference type="ARBA" id="ARBA00022989"/>
    </source>
</evidence>
<dbReference type="OrthoDB" id="9773957at2"/>
<dbReference type="SUPFAM" id="SSF103473">
    <property type="entry name" value="MFS general substrate transporter"/>
    <property type="match status" value="1"/>
</dbReference>
<keyword evidence="3 6" id="KW-0812">Transmembrane</keyword>
<dbReference type="GO" id="GO:0022857">
    <property type="term" value="F:transmembrane transporter activity"/>
    <property type="evidence" value="ECO:0007669"/>
    <property type="project" value="InterPro"/>
</dbReference>
<dbReference type="PATRIC" id="fig|266265.5.peg.868"/>
<reference evidence="8 9" key="1">
    <citation type="journal article" date="2006" name="Proc. Natl. Acad. Sci. U.S.A.">
        <title>Burkholderia xenovorans LB400 harbors a multi-replicon, 9.73-Mbp genome shaped for versatility.</title>
        <authorList>
            <person name="Chain P.S."/>
            <person name="Denef V.J."/>
            <person name="Konstantinidis K.T."/>
            <person name="Vergez L.M."/>
            <person name="Agullo L."/>
            <person name="Reyes V.L."/>
            <person name="Hauser L."/>
            <person name="Cordova M."/>
            <person name="Gomez L."/>
            <person name="Gonzalez M."/>
            <person name="Land M."/>
            <person name="Lao V."/>
            <person name="Larimer F."/>
            <person name="LiPuma J.J."/>
            <person name="Mahenthiralingam E."/>
            <person name="Malfatti S.A."/>
            <person name="Marx C.J."/>
            <person name="Parnell J.J."/>
            <person name="Ramette A."/>
            <person name="Richardson P."/>
            <person name="Seeger M."/>
            <person name="Smith D."/>
            <person name="Spilker T."/>
            <person name="Sul W.J."/>
            <person name="Tsoi T.V."/>
            <person name="Ulrich L.E."/>
            <person name="Zhulin I.B."/>
            <person name="Tiedje J.M."/>
        </authorList>
    </citation>
    <scope>NUCLEOTIDE SEQUENCE [LARGE SCALE GENOMIC DNA]</scope>
    <source>
        <strain evidence="8 9">LB400</strain>
    </source>
</reference>
<feature type="transmembrane region" description="Helical" evidence="6">
    <location>
        <begin position="338"/>
        <end position="359"/>
    </location>
</feature>
<feature type="transmembrane region" description="Helical" evidence="6">
    <location>
        <begin position="371"/>
        <end position="393"/>
    </location>
</feature>
<dbReference type="Proteomes" id="UP000001817">
    <property type="component" value="Chromosome 1"/>
</dbReference>
<dbReference type="PANTHER" id="PTHR43791:SF36">
    <property type="entry name" value="TRANSPORTER, PUTATIVE (AFU_ORTHOLOGUE AFUA_6G08340)-RELATED"/>
    <property type="match status" value="1"/>
</dbReference>
<feature type="transmembrane region" description="Helical" evidence="6">
    <location>
        <begin position="56"/>
        <end position="76"/>
    </location>
</feature>
<dbReference type="eggNOG" id="COG2271">
    <property type="taxonomic scope" value="Bacteria"/>
</dbReference>
<evidence type="ECO:0000313" key="9">
    <source>
        <dbReference type="Proteomes" id="UP000001817"/>
    </source>
</evidence>
<dbReference type="InterPro" id="IPR036259">
    <property type="entry name" value="MFS_trans_sf"/>
</dbReference>
<evidence type="ECO:0000313" key="8">
    <source>
        <dbReference type="EMBL" id="ABE29391.1"/>
    </source>
</evidence>
<evidence type="ECO:0000256" key="1">
    <source>
        <dbReference type="ARBA" id="ARBA00004141"/>
    </source>
</evidence>
<evidence type="ECO:0000259" key="7">
    <source>
        <dbReference type="PROSITE" id="PS50850"/>
    </source>
</evidence>
<dbReference type="CDD" id="cd17319">
    <property type="entry name" value="MFS_ExuT_GudP_like"/>
    <property type="match status" value="1"/>
</dbReference>
<feature type="transmembrane region" description="Helical" evidence="6">
    <location>
        <begin position="151"/>
        <end position="175"/>
    </location>
</feature>
<feature type="transmembrane region" description="Helical" evidence="6">
    <location>
        <begin position="248"/>
        <end position="271"/>
    </location>
</feature>
<comment type="subcellular location">
    <subcellularLocation>
        <location evidence="1">Membrane</location>
        <topology evidence="1">Multi-pass membrane protein</topology>
    </subcellularLocation>
</comment>
<organism evidence="8 9">
    <name type="scientific">Paraburkholderia xenovorans (strain LB400)</name>
    <dbReference type="NCBI Taxonomy" id="266265"/>
    <lineage>
        <taxon>Bacteria</taxon>
        <taxon>Pseudomonadati</taxon>
        <taxon>Pseudomonadota</taxon>
        <taxon>Betaproteobacteria</taxon>
        <taxon>Burkholderiales</taxon>
        <taxon>Burkholderiaceae</taxon>
        <taxon>Paraburkholderia</taxon>
    </lineage>
</organism>
<keyword evidence="9" id="KW-1185">Reference proteome</keyword>
<feature type="transmembrane region" description="Helical" evidence="6">
    <location>
        <begin position="315"/>
        <end position="332"/>
    </location>
</feature>
<dbReference type="PROSITE" id="PS50850">
    <property type="entry name" value="MFS"/>
    <property type="match status" value="1"/>
</dbReference>
<dbReference type="Pfam" id="PF07690">
    <property type="entry name" value="MFS_1"/>
    <property type="match status" value="1"/>
</dbReference>
<dbReference type="KEGG" id="bxb:DR64_1295"/>
<keyword evidence="2" id="KW-0813">Transport</keyword>
<proteinExistence type="predicted"/>
<feature type="transmembrane region" description="Helical" evidence="6">
    <location>
        <begin position="88"/>
        <end position="106"/>
    </location>
</feature>
<keyword evidence="4 6" id="KW-1133">Transmembrane helix</keyword>
<dbReference type="RefSeq" id="WP_011487161.1">
    <property type="nucleotide sequence ID" value="NC_007951.1"/>
</dbReference>
<protein>
    <submittedName>
        <fullName evidence="8">Major facilitator superfamily (MFS) metabolite/H+ symporter</fullName>
    </submittedName>
</protein>
<feature type="transmembrane region" description="Helical" evidence="6">
    <location>
        <begin position="283"/>
        <end position="303"/>
    </location>
</feature>
<dbReference type="Gene3D" id="1.20.1250.20">
    <property type="entry name" value="MFS general substrate transporter like domains"/>
    <property type="match status" value="2"/>
</dbReference>
<name>Q143U8_PARXL</name>
<feature type="transmembrane region" description="Helical" evidence="6">
    <location>
        <begin position="405"/>
        <end position="428"/>
    </location>
</feature>
<feature type="transmembrane region" description="Helical" evidence="6">
    <location>
        <begin position="181"/>
        <end position="201"/>
    </location>
</feature>
<accession>Q143U8</accession>
<dbReference type="KEGG" id="bxe:Bxe_A3598"/>
<dbReference type="GO" id="GO:0016020">
    <property type="term" value="C:membrane"/>
    <property type="evidence" value="ECO:0007669"/>
    <property type="project" value="UniProtKB-SubCell"/>
</dbReference>
<dbReference type="AlphaFoldDB" id="Q143U8"/>
<evidence type="ECO:0000256" key="2">
    <source>
        <dbReference type="ARBA" id="ARBA00022448"/>
    </source>
</evidence>